<dbReference type="EMBL" id="AP018052">
    <property type="protein sequence ID" value="BAZ92719.1"/>
    <property type="molecule type" value="Genomic_DNA"/>
</dbReference>
<evidence type="ECO:0000313" key="1">
    <source>
        <dbReference type="EMBL" id="BAZ92719.1"/>
    </source>
</evidence>
<gene>
    <name evidence="1" type="ORF">FOKN1_0315</name>
</gene>
<keyword evidence="2" id="KW-1185">Reference proteome</keyword>
<dbReference type="PROSITE" id="PS51257">
    <property type="entry name" value="PROKAR_LIPOPROTEIN"/>
    <property type="match status" value="1"/>
</dbReference>
<protein>
    <recommendedName>
        <fullName evidence="3">Lipoprotein</fullName>
    </recommendedName>
</protein>
<reference evidence="1 2" key="1">
    <citation type="submission" date="2017-05" db="EMBL/GenBank/DDBJ databases">
        <title>Thiocyanate degradation by Thiohalobacter thiocyanaticus FOKN1.</title>
        <authorList>
            <person name="Oshiki M."/>
            <person name="Fukushima T."/>
            <person name="Kawano S."/>
            <person name="Nakagawa J."/>
        </authorList>
    </citation>
    <scope>NUCLEOTIDE SEQUENCE [LARGE SCALE GENOMIC DNA]</scope>
    <source>
        <strain evidence="1 2">FOKN1</strain>
    </source>
</reference>
<proteinExistence type="predicted"/>
<dbReference type="Proteomes" id="UP000218765">
    <property type="component" value="Chromosome"/>
</dbReference>
<evidence type="ECO:0008006" key="3">
    <source>
        <dbReference type="Google" id="ProtNLM"/>
    </source>
</evidence>
<name>A0A1Z4VM81_9GAMM</name>
<accession>A0A1Z4VM81</accession>
<organism evidence="1 2">
    <name type="scientific">Thiohalobacter thiocyanaticus</name>
    <dbReference type="NCBI Taxonomy" id="585455"/>
    <lineage>
        <taxon>Bacteria</taxon>
        <taxon>Pseudomonadati</taxon>
        <taxon>Pseudomonadota</taxon>
        <taxon>Gammaproteobacteria</taxon>
        <taxon>Thiohalobacterales</taxon>
        <taxon>Thiohalobacteraceae</taxon>
        <taxon>Thiohalobacter</taxon>
    </lineage>
</organism>
<dbReference type="RefSeq" id="WP_231971545.1">
    <property type="nucleotide sequence ID" value="NZ_AP018052.1"/>
</dbReference>
<sequence>MIKSNIENLFATIKILAASGLMVLGVAACGGGGGGDDSSSTTTESANGIWRGTVTNTTTGYTSNAYIGLLFDGEAYFFDPNSGEMDVGTYSISGDQFSGNITAYQDGVAGPIATGTVSATVRTEASISGTFSNSLGHSGSISLAYDNLYDRSVTLADSNDIWMYTDGFYTLTLSIGADGVITGSDTDACNYAGNLSLADPGKNLYSAQLSVTNCGAENGTYTGFGVLGDTATTNDTFTFAVQSTSYIIYISFDRQ</sequence>
<dbReference type="AlphaFoldDB" id="A0A1Z4VM81"/>
<dbReference type="KEGG" id="ttc:FOKN1_0315"/>
<evidence type="ECO:0000313" key="2">
    <source>
        <dbReference type="Proteomes" id="UP000218765"/>
    </source>
</evidence>